<evidence type="ECO:0000313" key="1">
    <source>
        <dbReference type="EMBL" id="ROT99097.1"/>
    </source>
</evidence>
<evidence type="ECO:0000313" key="2">
    <source>
        <dbReference type="Proteomes" id="UP000268016"/>
    </source>
</evidence>
<dbReference type="Proteomes" id="UP000268016">
    <property type="component" value="Unassembled WGS sequence"/>
</dbReference>
<comment type="caution">
    <text evidence="1">The sequence shown here is derived from an EMBL/GenBank/DDBJ whole genome shotgun (WGS) entry which is preliminary data.</text>
</comment>
<dbReference type="AlphaFoldDB" id="A0A3N2QVB7"/>
<gene>
    <name evidence="1" type="ORF">EAT49_15905</name>
</gene>
<reference evidence="1 2" key="1">
    <citation type="submission" date="2018-10" db="EMBL/GenBank/DDBJ databases">
        <title>Histidinibacterium lentulum gen. nov., sp. nov., a marine bacterium from the culture broth of Picochlorum sp. 122.</title>
        <authorList>
            <person name="Wang G."/>
        </authorList>
    </citation>
    <scope>NUCLEOTIDE SEQUENCE [LARGE SCALE GENOMIC DNA]</scope>
    <source>
        <strain evidence="1 2">B17</strain>
    </source>
</reference>
<evidence type="ECO:0008006" key="3">
    <source>
        <dbReference type="Google" id="ProtNLM"/>
    </source>
</evidence>
<protein>
    <recommendedName>
        <fullName evidence="3">Sulfotransferase family protein</fullName>
    </recommendedName>
</protein>
<dbReference type="OrthoDB" id="1408331at2"/>
<dbReference type="RefSeq" id="WP_123643281.1">
    <property type="nucleotide sequence ID" value="NZ_ML119088.1"/>
</dbReference>
<accession>A0A3N2QVB7</accession>
<name>A0A3N2QVB7_9RHOB</name>
<sequence length="275" mass="30928">MFVSDDFVFLHLQKSAGTYVIDRLAQVLPGAVTGGHAPLRAGPRGRVVAAAIRDPWDWYVSLWSYGCMGEGEVRGRLTAPHGRILRQTVRATLARRLGPRAAWARLRTEHERNPAFWCDLYASADDPERFRRWLRAVMTLPGCRHLPDRYPLLPLRGQVGFMTFRVLGLFTDWSAWHAGAHRIHGPADALDFYRRHCIVNHVLRTERAEADLEALLGSLGIAAPAVEQAQAPARSNRSKRCRHADYYDADTIALVAEKDRMVVELFGYTPPEPAA</sequence>
<organism evidence="1 2">
    <name type="scientific">Histidinibacterium lentulum</name>
    <dbReference type="NCBI Taxonomy" id="2480588"/>
    <lineage>
        <taxon>Bacteria</taxon>
        <taxon>Pseudomonadati</taxon>
        <taxon>Pseudomonadota</taxon>
        <taxon>Alphaproteobacteria</taxon>
        <taxon>Rhodobacterales</taxon>
        <taxon>Paracoccaceae</taxon>
        <taxon>Histidinibacterium</taxon>
    </lineage>
</organism>
<dbReference type="EMBL" id="RDRB01000008">
    <property type="protein sequence ID" value="ROT99097.1"/>
    <property type="molecule type" value="Genomic_DNA"/>
</dbReference>
<proteinExistence type="predicted"/>
<keyword evidence="2" id="KW-1185">Reference proteome</keyword>